<proteinExistence type="predicted"/>
<evidence type="ECO:0000313" key="4">
    <source>
        <dbReference type="Proteomes" id="UP001152562"/>
    </source>
</evidence>
<evidence type="ECO:0000256" key="1">
    <source>
        <dbReference type="SAM" id="Phobius"/>
    </source>
</evidence>
<gene>
    <name evidence="3" type="ORF">PIBRA_LOCUS11799</name>
</gene>
<keyword evidence="1" id="KW-0472">Membrane</keyword>
<dbReference type="Proteomes" id="UP001152562">
    <property type="component" value="Unassembled WGS sequence"/>
</dbReference>
<accession>A0A9P0TV24</accession>
<keyword evidence="1" id="KW-0812">Transmembrane</keyword>
<dbReference type="AlphaFoldDB" id="A0A9P0TV24"/>
<dbReference type="EMBL" id="CALOZG010000042">
    <property type="protein sequence ID" value="CAH4035776.1"/>
    <property type="molecule type" value="Genomic_DNA"/>
</dbReference>
<feature type="transmembrane region" description="Helical" evidence="1">
    <location>
        <begin position="94"/>
        <end position="118"/>
    </location>
</feature>
<keyword evidence="2" id="KW-0732">Signal</keyword>
<evidence type="ECO:0000313" key="3">
    <source>
        <dbReference type="EMBL" id="CAH4035776.1"/>
    </source>
</evidence>
<name>A0A9P0TV24_PIEBR</name>
<sequence length="119" mass="14237">MCVAFLFALSFIVHVLCDDGTQIYLYEKNLIWKREVAENDTESNLTHHKLLESFKKRWPVEKWRKFRYFTDDYLDLINEHWLQFSPPNEALQKILGGIYVLFATVGCWGNVMVLLMYLR</sequence>
<keyword evidence="4" id="KW-1185">Reference proteome</keyword>
<reference evidence="3" key="1">
    <citation type="submission" date="2022-05" db="EMBL/GenBank/DDBJ databases">
        <authorList>
            <person name="Okamura Y."/>
        </authorList>
    </citation>
    <scope>NUCLEOTIDE SEQUENCE</scope>
</reference>
<comment type="caution">
    <text evidence="3">The sequence shown here is derived from an EMBL/GenBank/DDBJ whole genome shotgun (WGS) entry which is preliminary data.</text>
</comment>
<protein>
    <submittedName>
        <fullName evidence="3">Uncharacterized protein</fullName>
    </submittedName>
</protein>
<feature type="chain" id="PRO_5040313176" evidence="2">
    <location>
        <begin position="18"/>
        <end position="119"/>
    </location>
</feature>
<keyword evidence="1" id="KW-1133">Transmembrane helix</keyword>
<organism evidence="3 4">
    <name type="scientific">Pieris brassicae</name>
    <name type="common">White butterfly</name>
    <name type="synonym">Large white butterfly</name>
    <dbReference type="NCBI Taxonomy" id="7116"/>
    <lineage>
        <taxon>Eukaryota</taxon>
        <taxon>Metazoa</taxon>
        <taxon>Ecdysozoa</taxon>
        <taxon>Arthropoda</taxon>
        <taxon>Hexapoda</taxon>
        <taxon>Insecta</taxon>
        <taxon>Pterygota</taxon>
        <taxon>Neoptera</taxon>
        <taxon>Endopterygota</taxon>
        <taxon>Lepidoptera</taxon>
        <taxon>Glossata</taxon>
        <taxon>Ditrysia</taxon>
        <taxon>Papilionoidea</taxon>
        <taxon>Pieridae</taxon>
        <taxon>Pierinae</taxon>
        <taxon>Pieris</taxon>
    </lineage>
</organism>
<evidence type="ECO:0000256" key="2">
    <source>
        <dbReference type="SAM" id="SignalP"/>
    </source>
</evidence>
<feature type="signal peptide" evidence="2">
    <location>
        <begin position="1"/>
        <end position="17"/>
    </location>
</feature>